<proteinExistence type="predicted"/>
<evidence type="ECO:0000313" key="1">
    <source>
        <dbReference type="EMBL" id="SOQ47339.1"/>
    </source>
</evidence>
<accession>A0A2H1W2M8</accession>
<organism evidence="1">
    <name type="scientific">Spodoptera frugiperda</name>
    <name type="common">Fall armyworm</name>
    <dbReference type="NCBI Taxonomy" id="7108"/>
    <lineage>
        <taxon>Eukaryota</taxon>
        <taxon>Metazoa</taxon>
        <taxon>Ecdysozoa</taxon>
        <taxon>Arthropoda</taxon>
        <taxon>Hexapoda</taxon>
        <taxon>Insecta</taxon>
        <taxon>Pterygota</taxon>
        <taxon>Neoptera</taxon>
        <taxon>Endopterygota</taxon>
        <taxon>Lepidoptera</taxon>
        <taxon>Glossata</taxon>
        <taxon>Ditrysia</taxon>
        <taxon>Noctuoidea</taxon>
        <taxon>Noctuidae</taxon>
        <taxon>Amphipyrinae</taxon>
        <taxon>Spodoptera</taxon>
    </lineage>
</organism>
<name>A0A2H1W2M8_SPOFR</name>
<sequence length="87" mass="9856">MPLRSISLFIVDMNPRLNSKSLEFKGCWGIGKRGNWASGNLTHTAKHNASVVSHRFSVRPWYHSGRSDPFMPKHGSPTLISQTFIEF</sequence>
<reference evidence="1" key="1">
    <citation type="submission" date="2016-07" db="EMBL/GenBank/DDBJ databases">
        <authorList>
            <person name="Bretaudeau A."/>
        </authorList>
    </citation>
    <scope>NUCLEOTIDE SEQUENCE</scope>
    <source>
        <strain evidence="1">Rice</strain>
        <tissue evidence="1">Whole body</tissue>
    </source>
</reference>
<dbReference type="EMBL" id="ODYU01005931">
    <property type="protein sequence ID" value="SOQ47339.1"/>
    <property type="molecule type" value="Genomic_DNA"/>
</dbReference>
<protein>
    <submittedName>
        <fullName evidence="1">SFRICE_028246</fullName>
    </submittedName>
</protein>
<gene>
    <name evidence="1" type="ORF">SFRICE_028246</name>
</gene>
<dbReference type="AlphaFoldDB" id="A0A2H1W2M8"/>